<feature type="region of interest" description="Disordered" evidence="1">
    <location>
        <begin position="341"/>
        <end position="365"/>
    </location>
</feature>
<reference evidence="2 3" key="2">
    <citation type="journal article" date="2009" name="PLoS ONE">
        <title>The photosynthetic apparatus and its regulation in the aerobic gammaproteobacterium Congregibacter litoralis gen. nov., sp. nov.</title>
        <authorList>
            <person name="Spring S."/>
            <person name="Lunsdorf H."/>
            <person name="Fuchs B.M."/>
            <person name="Tindall B.J."/>
        </authorList>
    </citation>
    <scope>NUCLEOTIDE SEQUENCE [LARGE SCALE GENOMIC DNA]</scope>
    <source>
        <strain evidence="2">KT71</strain>
    </source>
</reference>
<accession>A4AEB0</accession>
<reference evidence="2 3" key="1">
    <citation type="journal article" date="2007" name="Proc. Natl. Acad. Sci. U.S.A.">
        <title>Characterization of a marine gammaproteobacterium capable of aerobic anoxygenic photosynthesis.</title>
        <authorList>
            <person name="Fuchs B.M."/>
            <person name="Spring S."/>
            <person name="Teeling H."/>
            <person name="Quast C."/>
            <person name="Wulf J."/>
            <person name="Schattenhofer M."/>
            <person name="Yan S."/>
            <person name="Ferriera S."/>
            <person name="Johnson J."/>
            <person name="Glockner F.O."/>
            <person name="Amann R."/>
        </authorList>
    </citation>
    <scope>NUCLEOTIDE SEQUENCE [LARGE SCALE GENOMIC DNA]</scope>
    <source>
        <strain evidence="2">KT71</strain>
    </source>
</reference>
<feature type="region of interest" description="Disordered" evidence="1">
    <location>
        <begin position="384"/>
        <end position="407"/>
    </location>
</feature>
<name>A4AEB0_9GAMM</name>
<feature type="region of interest" description="Disordered" evidence="1">
    <location>
        <begin position="201"/>
        <end position="259"/>
    </location>
</feature>
<dbReference type="OrthoDB" id="8556561at2"/>
<feature type="compositionally biased region" description="Pro residues" evidence="1">
    <location>
        <begin position="352"/>
        <end position="361"/>
    </location>
</feature>
<dbReference type="HOGENOM" id="CLU_640618_0_0_6"/>
<gene>
    <name evidence="2" type="ORF">KT71_13729</name>
</gene>
<proteinExistence type="predicted"/>
<organism evidence="2 3">
    <name type="scientific">Congregibacter litoralis KT71</name>
    <dbReference type="NCBI Taxonomy" id="314285"/>
    <lineage>
        <taxon>Bacteria</taxon>
        <taxon>Pseudomonadati</taxon>
        <taxon>Pseudomonadota</taxon>
        <taxon>Gammaproteobacteria</taxon>
        <taxon>Cellvibrionales</taxon>
        <taxon>Halieaceae</taxon>
        <taxon>Congregibacter</taxon>
    </lineage>
</organism>
<evidence type="ECO:0000313" key="3">
    <source>
        <dbReference type="Proteomes" id="UP000019205"/>
    </source>
</evidence>
<dbReference type="Proteomes" id="UP000019205">
    <property type="component" value="Chromosome"/>
</dbReference>
<protein>
    <submittedName>
        <fullName evidence="2">Uncharacterized protein</fullName>
    </submittedName>
</protein>
<dbReference type="RefSeq" id="WP_023659673.1">
    <property type="nucleotide sequence ID" value="NZ_CM002299.1"/>
</dbReference>
<dbReference type="STRING" id="314285.KT71_13729"/>
<keyword evidence="3" id="KW-1185">Reference proteome</keyword>
<dbReference type="EMBL" id="AAOA02000001">
    <property type="protein sequence ID" value="EAQ95664.2"/>
    <property type="molecule type" value="Genomic_DNA"/>
</dbReference>
<dbReference type="AlphaFoldDB" id="A4AEB0"/>
<evidence type="ECO:0000256" key="1">
    <source>
        <dbReference type="SAM" id="MobiDB-lite"/>
    </source>
</evidence>
<evidence type="ECO:0000313" key="2">
    <source>
        <dbReference type="EMBL" id="EAQ95664.2"/>
    </source>
</evidence>
<sequence>MSGDDLVPRPETLALTTWIRAVLDDRTSECRPSASGNTLFLAFGLHTIPASLVCDAVLDPVDKLVWQVIFLAGVEAGGWGTFPSYKAINASANVGSSATVSRALAMLRLTRWLTSVTHDQGPTMSGSRSVQALHDAPLCITDTLFLDPGYVDYVSKSRTHHHARVRALSAEIYDAFETGRNSHSRSVMLEARSVLADWDAERSGSSGSFFDATDSLRKSKSRSSSSKQQGFKTVKKTIKKTTTTRGEQPSRSSEREAVDLQKLSLPSRLTTAQHPTVARYLATVFDRDRQAVLDELAGRLNTEGNGADPVYDALRYLYGLCQRARQGHFVPNLGVVIRKAREQRQSASNPAPLQPPTPEPAEPVDREAGLRTLAALRTTLGMSVRVNSPSDSRARSLTRRSPCTLWR</sequence>
<dbReference type="eggNOG" id="ENOG502Z7Q1">
    <property type="taxonomic scope" value="Bacteria"/>
</dbReference>
<comment type="caution">
    <text evidence="2">The sequence shown here is derived from an EMBL/GenBank/DDBJ whole genome shotgun (WGS) entry which is preliminary data.</text>
</comment>